<evidence type="ECO:0000313" key="6">
    <source>
        <dbReference type="EMBL" id="PLB40332.1"/>
    </source>
</evidence>
<keyword evidence="4" id="KW-0456">Lyase</keyword>
<accession>A0A2I2FI85</accession>
<evidence type="ECO:0000256" key="2">
    <source>
        <dbReference type="ARBA" id="ARBA00022723"/>
    </source>
</evidence>
<dbReference type="Pfam" id="PF04828">
    <property type="entry name" value="GFA"/>
    <property type="match status" value="1"/>
</dbReference>
<keyword evidence="2" id="KW-0479">Metal-binding</keyword>
<evidence type="ECO:0000256" key="3">
    <source>
        <dbReference type="ARBA" id="ARBA00022833"/>
    </source>
</evidence>
<comment type="similarity">
    <text evidence="1">Belongs to the Gfa family.</text>
</comment>
<dbReference type="Gene3D" id="3.90.1590.10">
    <property type="entry name" value="glutathione-dependent formaldehyde- activating enzyme (gfa)"/>
    <property type="match status" value="1"/>
</dbReference>
<sequence>MTASKTGSCLCGAVKYTITGVPEHFYLCHCISCQKATGSVFGANCWYKKSVRQITQGNHSITTYQDKSPESGNPLQRSFCTTCGSNLFISNDTMDKLGAVSVTSGTIDDQSGLRPTLEVWGRGRREWLNPVEGVDGKDTQ</sequence>
<evidence type="ECO:0000256" key="4">
    <source>
        <dbReference type="ARBA" id="ARBA00023239"/>
    </source>
</evidence>
<dbReference type="OrthoDB" id="406544at2759"/>
<dbReference type="EMBL" id="KZ559125">
    <property type="protein sequence ID" value="PLB40332.1"/>
    <property type="molecule type" value="Genomic_DNA"/>
</dbReference>
<dbReference type="PROSITE" id="PS51891">
    <property type="entry name" value="CENP_V_GFA"/>
    <property type="match status" value="1"/>
</dbReference>
<dbReference type="PANTHER" id="PTHR33337">
    <property type="entry name" value="GFA DOMAIN-CONTAINING PROTEIN"/>
    <property type="match status" value="1"/>
</dbReference>
<dbReference type="GeneID" id="36518894"/>
<gene>
    <name evidence="6" type="ORF">BDW47DRAFT_101854</name>
</gene>
<protein>
    <submittedName>
        <fullName evidence="6">DUF636 domain protein</fullName>
    </submittedName>
</protein>
<evidence type="ECO:0000259" key="5">
    <source>
        <dbReference type="PROSITE" id="PS51891"/>
    </source>
</evidence>
<dbReference type="PANTHER" id="PTHR33337:SF39">
    <property type="entry name" value="DUF636 DOMAIN PROTEIN (AFU_ORTHOLOGUE AFUA_6G11530)"/>
    <property type="match status" value="1"/>
</dbReference>
<keyword evidence="7" id="KW-1185">Reference proteome</keyword>
<dbReference type="GO" id="GO:0016846">
    <property type="term" value="F:carbon-sulfur lyase activity"/>
    <property type="evidence" value="ECO:0007669"/>
    <property type="project" value="InterPro"/>
</dbReference>
<dbReference type="Proteomes" id="UP000234585">
    <property type="component" value="Unassembled WGS sequence"/>
</dbReference>
<dbReference type="AlphaFoldDB" id="A0A2I2FI85"/>
<evidence type="ECO:0000256" key="1">
    <source>
        <dbReference type="ARBA" id="ARBA00005495"/>
    </source>
</evidence>
<evidence type="ECO:0000313" key="7">
    <source>
        <dbReference type="Proteomes" id="UP000234585"/>
    </source>
</evidence>
<dbReference type="RefSeq" id="XP_024674344.1">
    <property type="nucleotide sequence ID" value="XM_024811734.1"/>
</dbReference>
<reference evidence="6 7" key="1">
    <citation type="submission" date="2017-12" db="EMBL/GenBank/DDBJ databases">
        <authorList>
            <consortium name="DOE Joint Genome Institute"/>
            <person name="Haridas S."/>
            <person name="Kjaerbolling I."/>
            <person name="Vesth T.C."/>
            <person name="Frisvad J.C."/>
            <person name="Nybo J.L."/>
            <person name="Theobald S."/>
            <person name="Kuo A."/>
            <person name="Bowyer P."/>
            <person name="Matsuda Y."/>
            <person name="Mondo S."/>
            <person name="Lyhne E.K."/>
            <person name="Kogle M.E."/>
            <person name="Clum A."/>
            <person name="Lipzen A."/>
            <person name="Salamov A."/>
            <person name="Ngan C.Y."/>
            <person name="Daum C."/>
            <person name="Chiniquy J."/>
            <person name="Barry K."/>
            <person name="LaButti K."/>
            <person name="Simmons B.A."/>
            <person name="Magnuson J.K."/>
            <person name="Mortensen U.H."/>
            <person name="Larsen T.O."/>
            <person name="Grigoriev I.V."/>
            <person name="Baker S.E."/>
            <person name="Andersen M.R."/>
            <person name="Nordberg H.P."/>
            <person name="Cantor M.N."/>
            <person name="Hua S.X."/>
        </authorList>
    </citation>
    <scope>NUCLEOTIDE SEQUENCE [LARGE SCALE GENOMIC DNA]</scope>
    <source>
        <strain evidence="6 7">CBS 102.13</strain>
    </source>
</reference>
<dbReference type="SUPFAM" id="SSF51316">
    <property type="entry name" value="Mss4-like"/>
    <property type="match status" value="1"/>
</dbReference>
<dbReference type="STRING" id="41067.A0A2I2FI85"/>
<feature type="domain" description="CENP-V/GFA" evidence="5">
    <location>
        <begin position="5"/>
        <end position="117"/>
    </location>
</feature>
<keyword evidence="3" id="KW-0862">Zinc</keyword>
<organism evidence="6 7">
    <name type="scientific">Aspergillus candidus</name>
    <dbReference type="NCBI Taxonomy" id="41067"/>
    <lineage>
        <taxon>Eukaryota</taxon>
        <taxon>Fungi</taxon>
        <taxon>Dikarya</taxon>
        <taxon>Ascomycota</taxon>
        <taxon>Pezizomycotina</taxon>
        <taxon>Eurotiomycetes</taxon>
        <taxon>Eurotiomycetidae</taxon>
        <taxon>Eurotiales</taxon>
        <taxon>Aspergillaceae</taxon>
        <taxon>Aspergillus</taxon>
        <taxon>Aspergillus subgen. Circumdati</taxon>
    </lineage>
</organism>
<dbReference type="InterPro" id="IPR006913">
    <property type="entry name" value="CENP-V/GFA"/>
</dbReference>
<dbReference type="InterPro" id="IPR011057">
    <property type="entry name" value="Mss4-like_sf"/>
</dbReference>
<proteinExistence type="inferred from homology"/>
<name>A0A2I2FI85_ASPCN</name>
<dbReference type="GO" id="GO:0046872">
    <property type="term" value="F:metal ion binding"/>
    <property type="evidence" value="ECO:0007669"/>
    <property type="project" value="UniProtKB-KW"/>
</dbReference>